<organism evidence="1 2">
    <name type="scientific">Ramlibacter aurantiacus</name>
    <dbReference type="NCBI Taxonomy" id="2801330"/>
    <lineage>
        <taxon>Bacteria</taxon>
        <taxon>Pseudomonadati</taxon>
        <taxon>Pseudomonadota</taxon>
        <taxon>Betaproteobacteria</taxon>
        <taxon>Burkholderiales</taxon>
        <taxon>Comamonadaceae</taxon>
        <taxon>Ramlibacter</taxon>
    </lineage>
</organism>
<gene>
    <name evidence="1" type="ORF">JI739_00090</name>
</gene>
<keyword evidence="2" id="KW-1185">Reference proteome</keyword>
<dbReference type="InterPro" id="IPR029052">
    <property type="entry name" value="Metallo-depent_PP-like"/>
</dbReference>
<dbReference type="AlphaFoldDB" id="A0A937D5H4"/>
<dbReference type="EMBL" id="JAEQNA010000001">
    <property type="protein sequence ID" value="MBL0418731.1"/>
    <property type="molecule type" value="Genomic_DNA"/>
</dbReference>
<dbReference type="SUPFAM" id="SSF56300">
    <property type="entry name" value="Metallo-dependent phosphatases"/>
    <property type="match status" value="1"/>
</dbReference>
<dbReference type="Gene3D" id="3.60.21.10">
    <property type="match status" value="1"/>
</dbReference>
<comment type="caution">
    <text evidence="1">The sequence shown here is derived from an EMBL/GenBank/DDBJ whole genome shotgun (WGS) entry which is preliminary data.</text>
</comment>
<proteinExistence type="predicted"/>
<evidence type="ECO:0008006" key="3">
    <source>
        <dbReference type="Google" id="ProtNLM"/>
    </source>
</evidence>
<name>A0A937D5H4_9BURK</name>
<dbReference type="RefSeq" id="WP_201681819.1">
    <property type="nucleotide sequence ID" value="NZ_JAEQNA010000001.1"/>
</dbReference>
<evidence type="ECO:0000313" key="2">
    <source>
        <dbReference type="Proteomes" id="UP000613011"/>
    </source>
</evidence>
<dbReference type="Proteomes" id="UP000613011">
    <property type="component" value="Unassembled WGS sequence"/>
</dbReference>
<protein>
    <recommendedName>
        <fullName evidence="3">Metallophosphatase family protein</fullName>
    </recommendedName>
</protein>
<reference evidence="1" key="1">
    <citation type="submission" date="2021-01" db="EMBL/GenBank/DDBJ databases">
        <title>Ramlibacter sp. strain AW1 16S ribosomal RNA gene Genome sequencing and assembly.</title>
        <authorList>
            <person name="Kang M."/>
        </authorList>
    </citation>
    <scope>NUCLEOTIDE SEQUENCE</scope>
    <source>
        <strain evidence="1">AW1</strain>
    </source>
</reference>
<sequence>MTLDHDPAAGRSCPLHYRYLPEVFATPPTLDPVDVLYVAGGLYGNELALERLLACFAAERGRTRLVFNGDFHWFDADPDVFSRVQRGVLAHTALRGNVETELAAEAEAHADADPGCGCAYPDWVDDQVVARSNRILRRLRAASTPAQRAELAALPMWLRLDVGPLRLGIVHGDAQSLAGWGFAQEHLRDPVHRDRLRAWFRQARVDAFASSHTCLPVFQRLRGAPQACAAQPHWIFNNGAAGMPNFTGDPAGLLTRVALTPFVGARRRFGVRIGEVFVDAIAIDVDPRQAQARFLRQWPPGSDAYASYFQRIVQGPRYRADDAIRREE</sequence>
<evidence type="ECO:0000313" key="1">
    <source>
        <dbReference type="EMBL" id="MBL0418731.1"/>
    </source>
</evidence>
<accession>A0A937D5H4</accession>